<organism evidence="2 3">
    <name type="scientific">Funneliformis mosseae</name>
    <name type="common">Endomycorrhizal fungus</name>
    <name type="synonym">Glomus mosseae</name>
    <dbReference type="NCBI Taxonomy" id="27381"/>
    <lineage>
        <taxon>Eukaryota</taxon>
        <taxon>Fungi</taxon>
        <taxon>Fungi incertae sedis</taxon>
        <taxon>Mucoromycota</taxon>
        <taxon>Glomeromycotina</taxon>
        <taxon>Glomeromycetes</taxon>
        <taxon>Glomerales</taxon>
        <taxon>Glomeraceae</taxon>
        <taxon>Funneliformis</taxon>
    </lineage>
</organism>
<proteinExistence type="predicted"/>
<evidence type="ECO:0000313" key="3">
    <source>
        <dbReference type="Proteomes" id="UP000789375"/>
    </source>
</evidence>
<feature type="region of interest" description="Disordered" evidence="1">
    <location>
        <begin position="1"/>
        <end position="40"/>
    </location>
</feature>
<gene>
    <name evidence="2" type="ORF">FMOSSE_LOCUS14443</name>
</gene>
<feature type="compositionally biased region" description="Low complexity" evidence="1">
    <location>
        <begin position="9"/>
        <end position="19"/>
    </location>
</feature>
<dbReference type="Proteomes" id="UP000789375">
    <property type="component" value="Unassembled WGS sequence"/>
</dbReference>
<keyword evidence="3" id="KW-1185">Reference proteome</keyword>
<evidence type="ECO:0000313" key="2">
    <source>
        <dbReference type="EMBL" id="CAG8712937.1"/>
    </source>
</evidence>
<evidence type="ECO:0000256" key="1">
    <source>
        <dbReference type="SAM" id="MobiDB-lite"/>
    </source>
</evidence>
<reference evidence="2" key="1">
    <citation type="submission" date="2021-06" db="EMBL/GenBank/DDBJ databases">
        <authorList>
            <person name="Kallberg Y."/>
            <person name="Tangrot J."/>
            <person name="Rosling A."/>
        </authorList>
    </citation>
    <scope>NUCLEOTIDE SEQUENCE</scope>
    <source>
        <strain evidence="2">87-6 pot B 2015</strain>
    </source>
</reference>
<feature type="compositionally biased region" description="Basic residues" evidence="1">
    <location>
        <begin position="27"/>
        <end position="40"/>
    </location>
</feature>
<protein>
    <submittedName>
        <fullName evidence="2">12915_t:CDS:1</fullName>
    </submittedName>
</protein>
<name>A0A9N9HZ09_FUNMO</name>
<dbReference type="EMBL" id="CAJVPP010011091">
    <property type="protein sequence ID" value="CAG8712937.1"/>
    <property type="molecule type" value="Genomic_DNA"/>
</dbReference>
<feature type="non-terminal residue" evidence="2">
    <location>
        <position position="40"/>
    </location>
</feature>
<feature type="non-terminal residue" evidence="2">
    <location>
        <position position="1"/>
    </location>
</feature>
<dbReference type="AlphaFoldDB" id="A0A9N9HZ09"/>
<sequence>AEQNDPKMPRSSLSSMRGPSRSELRSSSKRYQHRPAPSKK</sequence>
<comment type="caution">
    <text evidence="2">The sequence shown here is derived from an EMBL/GenBank/DDBJ whole genome shotgun (WGS) entry which is preliminary data.</text>
</comment>
<accession>A0A9N9HZ09</accession>